<feature type="region of interest" description="Disordered" evidence="2">
    <location>
        <begin position="1"/>
        <end position="22"/>
    </location>
</feature>
<keyword evidence="1" id="KW-0238">DNA-binding</keyword>
<dbReference type="InterPro" id="IPR036271">
    <property type="entry name" value="Tet_transcr_reg_TetR-rel_C_sf"/>
</dbReference>
<dbReference type="PANTHER" id="PTHR30055">
    <property type="entry name" value="HTH-TYPE TRANSCRIPTIONAL REGULATOR RUTR"/>
    <property type="match status" value="1"/>
</dbReference>
<protein>
    <submittedName>
        <fullName evidence="3">TetR family transcriptional regulator</fullName>
    </submittedName>
</protein>
<dbReference type="EMBL" id="STGW01000003">
    <property type="protein sequence ID" value="THV16154.1"/>
    <property type="molecule type" value="Genomic_DNA"/>
</dbReference>
<name>A0A4S8NMC5_9ACTN</name>
<dbReference type="GO" id="GO:0003700">
    <property type="term" value="F:DNA-binding transcription factor activity"/>
    <property type="evidence" value="ECO:0007669"/>
    <property type="project" value="TreeGrafter"/>
</dbReference>
<dbReference type="SUPFAM" id="SSF46689">
    <property type="entry name" value="Homeodomain-like"/>
    <property type="match status" value="1"/>
</dbReference>
<evidence type="ECO:0000256" key="2">
    <source>
        <dbReference type="SAM" id="MobiDB-lite"/>
    </source>
</evidence>
<comment type="caution">
    <text evidence="3">The sequence shown here is derived from an EMBL/GenBank/DDBJ whole genome shotgun (WGS) entry which is preliminary data.</text>
</comment>
<organism evidence="3 4">
    <name type="scientific">Nocardioides caeni</name>
    <dbReference type="NCBI Taxonomy" id="574700"/>
    <lineage>
        <taxon>Bacteria</taxon>
        <taxon>Bacillati</taxon>
        <taxon>Actinomycetota</taxon>
        <taxon>Actinomycetes</taxon>
        <taxon>Propionibacteriales</taxon>
        <taxon>Nocardioidaceae</taxon>
        <taxon>Nocardioides</taxon>
    </lineage>
</organism>
<dbReference type="InterPro" id="IPR050109">
    <property type="entry name" value="HTH-type_TetR-like_transc_reg"/>
</dbReference>
<dbReference type="Proteomes" id="UP000307087">
    <property type="component" value="Unassembled WGS sequence"/>
</dbReference>
<gene>
    <name evidence="3" type="ORF">E9934_07470</name>
</gene>
<evidence type="ECO:0000313" key="3">
    <source>
        <dbReference type="EMBL" id="THV16154.1"/>
    </source>
</evidence>
<dbReference type="InterPro" id="IPR009057">
    <property type="entry name" value="Homeodomain-like_sf"/>
</dbReference>
<accession>A0A4S8NMC5</accession>
<evidence type="ECO:0000256" key="1">
    <source>
        <dbReference type="ARBA" id="ARBA00023125"/>
    </source>
</evidence>
<proteinExistence type="predicted"/>
<dbReference type="OrthoDB" id="4542604at2"/>
<reference evidence="3 4" key="1">
    <citation type="journal article" date="2009" name="Int. J. Syst. Evol. Microbiol.">
        <title>Nocardioides caeni sp. nov., isolated from wastewater.</title>
        <authorList>
            <person name="Yoon J.H."/>
            <person name="Kang S.J."/>
            <person name="Park S."/>
            <person name="Kim W."/>
            <person name="Oh T.K."/>
        </authorList>
    </citation>
    <scope>NUCLEOTIDE SEQUENCE [LARGE SCALE GENOMIC DNA]</scope>
    <source>
        <strain evidence="3 4">DSM 23134</strain>
    </source>
</reference>
<evidence type="ECO:0000313" key="4">
    <source>
        <dbReference type="Proteomes" id="UP000307087"/>
    </source>
</evidence>
<dbReference type="GO" id="GO:0000976">
    <property type="term" value="F:transcription cis-regulatory region binding"/>
    <property type="evidence" value="ECO:0007669"/>
    <property type="project" value="TreeGrafter"/>
</dbReference>
<feature type="compositionally biased region" description="Basic and acidic residues" evidence="2">
    <location>
        <begin position="7"/>
        <end position="22"/>
    </location>
</feature>
<dbReference type="Gene3D" id="1.10.357.10">
    <property type="entry name" value="Tetracycline Repressor, domain 2"/>
    <property type="match status" value="1"/>
</dbReference>
<dbReference type="SUPFAM" id="SSF48498">
    <property type="entry name" value="Tetracyclin repressor-like, C-terminal domain"/>
    <property type="match status" value="1"/>
</dbReference>
<sequence length="232" mass="24684">MGQAAIDESKVDGRDARWDDHRQGRHERILTTAIAMIDAGNGDAGVAAIAAEAQVPRSVVYRLFKDREDLDEQIRQRIVAGMVAELAPTLELRGTVRTGVRRVVATYVAWVQAHAELHRFLGAGSSSHPERGSAAMIGGKAGFARRAMELIDAYLAPQMAPRKVPRGLVADLANGLVGMIDSAVNGWLVADPAVRSSPTALSRFLAEAACGQILGAASVAGIEIDLDRRLSA</sequence>
<keyword evidence="4" id="KW-1185">Reference proteome</keyword>
<dbReference type="AlphaFoldDB" id="A0A4S8NMC5"/>
<dbReference type="RefSeq" id="WP_136562249.1">
    <property type="nucleotide sequence ID" value="NZ_BAABLS010000010.1"/>
</dbReference>
<dbReference type="PANTHER" id="PTHR30055:SF226">
    <property type="entry name" value="HTH-TYPE TRANSCRIPTIONAL REGULATOR PKSA"/>
    <property type="match status" value="1"/>
</dbReference>